<dbReference type="InterPro" id="IPR051819">
    <property type="entry name" value="PTS_sugar-specific_EIIB"/>
</dbReference>
<evidence type="ECO:0000313" key="10">
    <source>
        <dbReference type="Proteomes" id="UP000479756"/>
    </source>
</evidence>
<comment type="caution">
    <text evidence="9">The sequence shown here is derived from an EMBL/GenBank/DDBJ whole genome shotgun (WGS) entry which is preliminary data.</text>
</comment>
<feature type="domain" description="PTS EIIB type-3" evidence="8">
    <location>
        <begin position="1"/>
        <end position="106"/>
    </location>
</feature>
<keyword evidence="4" id="KW-0808">Transferase</keyword>
<evidence type="ECO:0000256" key="1">
    <source>
        <dbReference type="ARBA" id="ARBA00022448"/>
    </source>
</evidence>
<keyword evidence="3 9" id="KW-0762">Sugar transport</keyword>
<evidence type="ECO:0000313" key="9">
    <source>
        <dbReference type="EMBL" id="NEM90579.1"/>
    </source>
</evidence>
<dbReference type="InterPro" id="IPR036095">
    <property type="entry name" value="PTS_EIIB-like_sf"/>
</dbReference>
<dbReference type="Pfam" id="PF02302">
    <property type="entry name" value="PTS_IIB"/>
    <property type="match status" value="1"/>
</dbReference>
<protein>
    <submittedName>
        <fullName evidence="9">PTS sugar transporter subunit IIC</fullName>
    </submittedName>
</protein>
<dbReference type="RefSeq" id="WP_163472215.1">
    <property type="nucleotide sequence ID" value="NZ_JAAGWZ010000001.1"/>
</dbReference>
<dbReference type="Proteomes" id="UP000479756">
    <property type="component" value="Unassembled WGS sequence"/>
</dbReference>
<evidence type="ECO:0000256" key="3">
    <source>
        <dbReference type="ARBA" id="ARBA00022597"/>
    </source>
</evidence>
<evidence type="ECO:0000256" key="6">
    <source>
        <dbReference type="ARBA" id="ARBA00022777"/>
    </source>
</evidence>
<dbReference type="PANTHER" id="PTHR34581:SF2">
    <property type="entry name" value="PTS SYSTEM N,N'-DIACETYLCHITOBIOSE-SPECIFIC EIIB COMPONENT"/>
    <property type="match status" value="1"/>
</dbReference>
<organism evidence="9 10">
    <name type="scientific">Galbitalea soli</name>
    <dbReference type="NCBI Taxonomy" id="1268042"/>
    <lineage>
        <taxon>Bacteria</taxon>
        <taxon>Bacillati</taxon>
        <taxon>Actinomycetota</taxon>
        <taxon>Actinomycetes</taxon>
        <taxon>Micrococcales</taxon>
        <taxon>Microbacteriaceae</taxon>
        <taxon>Galbitalea</taxon>
    </lineage>
</organism>
<reference evidence="9 10" key="1">
    <citation type="journal article" date="2014" name="Int. J. Syst. Evol. Microbiol.">
        <title>Description of Galbitalea soli gen. nov., sp. nov., and Frondihabitans sucicola sp. nov.</title>
        <authorList>
            <person name="Kim S.J."/>
            <person name="Lim J.M."/>
            <person name="Ahn J.H."/>
            <person name="Weon H.Y."/>
            <person name="Hamada M."/>
            <person name="Suzuki K."/>
            <person name="Ahn T.Y."/>
            <person name="Kwon S.W."/>
        </authorList>
    </citation>
    <scope>NUCLEOTIDE SEQUENCE [LARGE SCALE GENOMIC DNA]</scope>
    <source>
        <strain evidence="9 10">NBRC 108727</strain>
    </source>
</reference>
<keyword evidence="2" id="KW-0597">Phosphoprotein</keyword>
<evidence type="ECO:0000256" key="5">
    <source>
        <dbReference type="ARBA" id="ARBA00022683"/>
    </source>
</evidence>
<sequence length="112" mass="11128">MTTVLVVCGAGASSTFLASRMRALAASRGLDLVARAASNLDIQNRLPDAAALLVGPHLAGAFGELSAQAAALGVPAALLPETAFGPSGAEQALDLTLSLLTTSPDNEGHPHG</sequence>
<keyword evidence="5" id="KW-0598">Phosphotransferase system</keyword>
<dbReference type="GO" id="GO:0016301">
    <property type="term" value="F:kinase activity"/>
    <property type="evidence" value="ECO:0007669"/>
    <property type="project" value="UniProtKB-KW"/>
</dbReference>
<dbReference type="InterPro" id="IPR003501">
    <property type="entry name" value="PTS_EIIB_2/3"/>
</dbReference>
<keyword evidence="10" id="KW-1185">Reference proteome</keyword>
<name>A0A7C9TPX4_9MICO</name>
<dbReference type="GO" id="GO:0009401">
    <property type="term" value="P:phosphoenolpyruvate-dependent sugar phosphotransferase system"/>
    <property type="evidence" value="ECO:0007669"/>
    <property type="project" value="UniProtKB-KW"/>
</dbReference>
<dbReference type="SUPFAM" id="SSF52794">
    <property type="entry name" value="PTS system IIB component-like"/>
    <property type="match status" value="1"/>
</dbReference>
<evidence type="ECO:0000256" key="4">
    <source>
        <dbReference type="ARBA" id="ARBA00022679"/>
    </source>
</evidence>
<keyword evidence="6" id="KW-0418">Kinase</keyword>
<dbReference type="PROSITE" id="PS51100">
    <property type="entry name" value="PTS_EIIB_TYPE_3"/>
    <property type="match status" value="1"/>
</dbReference>
<evidence type="ECO:0000259" key="8">
    <source>
        <dbReference type="PROSITE" id="PS51100"/>
    </source>
</evidence>
<dbReference type="PANTHER" id="PTHR34581">
    <property type="entry name" value="PTS SYSTEM N,N'-DIACETYLCHITOBIOSE-SPECIFIC EIIB COMPONENT"/>
    <property type="match status" value="1"/>
</dbReference>
<proteinExistence type="predicted"/>
<dbReference type="GO" id="GO:0008982">
    <property type="term" value="F:protein-N(PI)-phosphohistidine-sugar phosphotransferase activity"/>
    <property type="evidence" value="ECO:0007669"/>
    <property type="project" value="InterPro"/>
</dbReference>
<dbReference type="InterPro" id="IPR013012">
    <property type="entry name" value="PTS_EIIB_3"/>
</dbReference>
<dbReference type="EMBL" id="JAAGWZ010000001">
    <property type="protein sequence ID" value="NEM90579.1"/>
    <property type="molecule type" value="Genomic_DNA"/>
</dbReference>
<feature type="modified residue" description="Phosphocysteine; by EIIA" evidence="7">
    <location>
        <position position="8"/>
    </location>
</feature>
<evidence type="ECO:0000256" key="2">
    <source>
        <dbReference type="ARBA" id="ARBA00022553"/>
    </source>
</evidence>
<evidence type="ECO:0000256" key="7">
    <source>
        <dbReference type="PROSITE-ProRule" id="PRU00423"/>
    </source>
</evidence>
<dbReference type="AlphaFoldDB" id="A0A7C9TPX4"/>
<keyword evidence="1" id="KW-0813">Transport</keyword>
<gene>
    <name evidence="9" type="ORF">G3T37_04340</name>
</gene>
<accession>A0A7C9TPX4</accession>
<dbReference type="Gene3D" id="3.40.50.2300">
    <property type="match status" value="1"/>
</dbReference>